<dbReference type="eggNOG" id="KOG1039">
    <property type="taxonomic scope" value="Eukaryota"/>
</dbReference>
<organism evidence="9 10">
    <name type="scientific">Agaricus bisporus var. burnettii (strain JB137-S8 / ATCC MYA-4627 / FGSC 10392)</name>
    <name type="common">White button mushroom</name>
    <dbReference type="NCBI Taxonomy" id="597362"/>
    <lineage>
        <taxon>Eukaryota</taxon>
        <taxon>Fungi</taxon>
        <taxon>Dikarya</taxon>
        <taxon>Basidiomycota</taxon>
        <taxon>Agaricomycotina</taxon>
        <taxon>Agaricomycetes</taxon>
        <taxon>Agaricomycetidae</taxon>
        <taxon>Agaricales</taxon>
        <taxon>Agaricineae</taxon>
        <taxon>Agaricaceae</taxon>
        <taxon>Agaricus</taxon>
    </lineage>
</organism>
<dbReference type="InterPro" id="IPR000571">
    <property type="entry name" value="Znf_CCCH"/>
</dbReference>
<dbReference type="GeneID" id="18826452"/>
<dbReference type="InterPro" id="IPR013083">
    <property type="entry name" value="Znf_RING/FYVE/PHD"/>
</dbReference>
<evidence type="ECO:0000256" key="4">
    <source>
        <dbReference type="ARBA" id="ARBA00022833"/>
    </source>
</evidence>
<dbReference type="RefSeq" id="XP_007327676.1">
    <property type="nucleotide sequence ID" value="XM_007327614.1"/>
</dbReference>
<feature type="compositionally biased region" description="Acidic residues" evidence="6">
    <location>
        <begin position="330"/>
        <end position="354"/>
    </location>
</feature>
<dbReference type="InterPro" id="IPR036855">
    <property type="entry name" value="Znf_CCCH_sf"/>
</dbReference>
<feature type="domain" description="RING-type" evidence="7">
    <location>
        <begin position="86"/>
        <end position="133"/>
    </location>
</feature>
<dbReference type="STRING" id="597362.K5W4Z8"/>
<reference evidence="10" key="1">
    <citation type="journal article" date="2012" name="Proc. Natl. Acad. Sci. U.S.A.">
        <title>Genome sequence of the button mushroom Agaricus bisporus reveals mechanisms governing adaptation to a humic-rich ecological niche.</title>
        <authorList>
            <person name="Morin E."/>
            <person name="Kohler A."/>
            <person name="Baker A.R."/>
            <person name="Foulongne-Oriol M."/>
            <person name="Lombard V."/>
            <person name="Nagy L.G."/>
            <person name="Ohm R.A."/>
            <person name="Patyshakuliyeva A."/>
            <person name="Brun A."/>
            <person name="Aerts A.L."/>
            <person name="Bailey A.M."/>
            <person name="Billette C."/>
            <person name="Coutinho P.M."/>
            <person name="Deakin G."/>
            <person name="Doddapaneni H."/>
            <person name="Floudas D."/>
            <person name="Grimwood J."/>
            <person name="Hilden K."/>
            <person name="Kuees U."/>
            <person name="LaButti K.M."/>
            <person name="Lapidus A."/>
            <person name="Lindquist E.A."/>
            <person name="Lucas S.M."/>
            <person name="Murat C."/>
            <person name="Riley R.W."/>
            <person name="Salamov A.A."/>
            <person name="Schmutz J."/>
            <person name="Subramanian V."/>
            <person name="Woesten H.A.B."/>
            <person name="Xu J."/>
            <person name="Eastwood D.C."/>
            <person name="Foster G.D."/>
            <person name="Sonnenberg A.S."/>
            <person name="Cullen D."/>
            <person name="de Vries R.P."/>
            <person name="Lundell T."/>
            <person name="Hibbett D.S."/>
            <person name="Henrissat B."/>
            <person name="Burton K.S."/>
            <person name="Kerrigan R.W."/>
            <person name="Challen M.P."/>
            <person name="Grigoriev I.V."/>
            <person name="Martin F."/>
        </authorList>
    </citation>
    <scope>NUCLEOTIDE SEQUENCE [LARGE SCALE GENOMIC DNA]</scope>
    <source>
        <strain evidence="10">JB137-S8 / ATCC MYA-4627 / FGSC 10392</strain>
    </source>
</reference>
<evidence type="ECO:0000256" key="6">
    <source>
        <dbReference type="SAM" id="MobiDB-lite"/>
    </source>
</evidence>
<feature type="domain" description="C3H1-type" evidence="8">
    <location>
        <begin position="163"/>
        <end position="198"/>
    </location>
</feature>
<feature type="domain" description="C3H1-type" evidence="8">
    <location>
        <begin position="7"/>
        <end position="35"/>
    </location>
</feature>
<dbReference type="InterPro" id="IPR045072">
    <property type="entry name" value="MKRN-like"/>
</dbReference>
<dbReference type="Gene3D" id="3.30.40.10">
    <property type="entry name" value="Zinc/RING finger domain, C3HC4 (zinc finger)"/>
    <property type="match status" value="1"/>
</dbReference>
<dbReference type="GO" id="GO:0000209">
    <property type="term" value="P:protein polyubiquitination"/>
    <property type="evidence" value="ECO:0007669"/>
    <property type="project" value="InterPro"/>
</dbReference>
<feature type="zinc finger region" description="C3H1-type" evidence="5">
    <location>
        <begin position="163"/>
        <end position="198"/>
    </location>
</feature>
<evidence type="ECO:0000256" key="3">
    <source>
        <dbReference type="ARBA" id="ARBA00022771"/>
    </source>
</evidence>
<name>K5W4Z8_AGABU</name>
<gene>
    <name evidence="9" type="ORF">AGABI1DRAFT_126240</name>
</gene>
<dbReference type="OrthoDB" id="250836at2759"/>
<dbReference type="AlphaFoldDB" id="K5W4Z8"/>
<dbReference type="InterPro" id="IPR018957">
    <property type="entry name" value="Znf_C3HC4_RING-type"/>
</dbReference>
<dbReference type="InParanoid" id="K5W4Z8"/>
<dbReference type="SMART" id="SM00356">
    <property type="entry name" value="ZnF_C3H1"/>
    <property type="match status" value="3"/>
</dbReference>
<dbReference type="PROSITE" id="PS50103">
    <property type="entry name" value="ZF_C3H1"/>
    <property type="match status" value="3"/>
</dbReference>
<feature type="compositionally biased region" description="Acidic residues" evidence="6">
    <location>
        <begin position="305"/>
        <end position="315"/>
    </location>
</feature>
<dbReference type="EMBL" id="JH971387">
    <property type="protein sequence ID" value="EKM81884.1"/>
    <property type="molecule type" value="Genomic_DNA"/>
</dbReference>
<feature type="compositionally biased region" description="Polar residues" evidence="6">
    <location>
        <begin position="398"/>
        <end position="408"/>
    </location>
</feature>
<dbReference type="Pfam" id="PF00642">
    <property type="entry name" value="zf-CCCH"/>
    <property type="match status" value="1"/>
</dbReference>
<feature type="compositionally biased region" description="Basic and acidic residues" evidence="6">
    <location>
        <begin position="386"/>
        <end position="397"/>
    </location>
</feature>
<feature type="region of interest" description="Disordered" evidence="6">
    <location>
        <begin position="280"/>
        <end position="408"/>
    </location>
</feature>
<evidence type="ECO:0000313" key="10">
    <source>
        <dbReference type="Proteomes" id="UP000008493"/>
    </source>
</evidence>
<dbReference type="InterPro" id="IPR017907">
    <property type="entry name" value="Znf_RING_CS"/>
</dbReference>
<evidence type="ECO:0000259" key="7">
    <source>
        <dbReference type="PROSITE" id="PS50089"/>
    </source>
</evidence>
<evidence type="ECO:0000256" key="5">
    <source>
        <dbReference type="PROSITE-ProRule" id="PRU00723"/>
    </source>
</evidence>
<dbReference type="SMART" id="SM00184">
    <property type="entry name" value="RING"/>
    <property type="match status" value="1"/>
</dbReference>
<protein>
    <submittedName>
        <fullName evidence="9">Uncharacterized protein</fullName>
    </submittedName>
</protein>
<dbReference type="PANTHER" id="PTHR11224">
    <property type="entry name" value="MAKORIN-RELATED"/>
    <property type="match status" value="1"/>
</dbReference>
<dbReference type="OMA" id="ICFEMPV"/>
<dbReference type="PROSITE" id="PS50089">
    <property type="entry name" value="ZF_RING_2"/>
    <property type="match status" value="1"/>
</dbReference>
<dbReference type="Gene3D" id="4.10.1000.10">
    <property type="entry name" value="Zinc finger, CCCH-type"/>
    <property type="match status" value="1"/>
</dbReference>
<keyword evidence="4 5" id="KW-0862">Zinc</keyword>
<dbReference type="GO" id="GO:0061630">
    <property type="term" value="F:ubiquitin protein ligase activity"/>
    <property type="evidence" value="ECO:0007669"/>
    <property type="project" value="InterPro"/>
</dbReference>
<keyword evidence="1" id="KW-0808">Transferase</keyword>
<dbReference type="Pfam" id="PF00097">
    <property type="entry name" value="zf-C3HC4"/>
    <property type="match status" value="1"/>
</dbReference>
<proteinExistence type="predicted"/>
<keyword evidence="3 5" id="KW-0863">Zinc-finger</keyword>
<dbReference type="Proteomes" id="UP000008493">
    <property type="component" value="Unassembled WGS sequence"/>
</dbReference>
<feature type="compositionally biased region" description="Basic and acidic residues" evidence="6">
    <location>
        <begin position="292"/>
        <end position="304"/>
    </location>
</feature>
<dbReference type="HOGENOM" id="CLU_056191_0_0_1"/>
<evidence type="ECO:0000313" key="9">
    <source>
        <dbReference type="EMBL" id="EKM81884.1"/>
    </source>
</evidence>
<dbReference type="InterPro" id="IPR001841">
    <property type="entry name" value="Znf_RING"/>
</dbReference>
<feature type="zinc finger region" description="C3H1-type" evidence="5">
    <location>
        <begin position="40"/>
        <end position="67"/>
    </location>
</feature>
<dbReference type="GO" id="GO:0008270">
    <property type="term" value="F:zinc ion binding"/>
    <property type="evidence" value="ECO:0007669"/>
    <property type="project" value="UniProtKB-KW"/>
</dbReference>
<dbReference type="SUPFAM" id="SSF90229">
    <property type="entry name" value="CCCH zinc finger"/>
    <property type="match status" value="1"/>
</dbReference>
<feature type="domain" description="C3H1-type" evidence="8">
    <location>
        <begin position="40"/>
        <end position="67"/>
    </location>
</feature>
<accession>K5W4Z8</accession>
<dbReference type="KEGG" id="abp:AGABI1DRAFT126240"/>
<dbReference type="PANTHER" id="PTHR11224:SF59">
    <property type="entry name" value="RING-TYPE E3 UBIQUITIN TRANSFERASE"/>
    <property type="match status" value="1"/>
</dbReference>
<dbReference type="SUPFAM" id="SSF57850">
    <property type="entry name" value="RING/U-box"/>
    <property type="match status" value="1"/>
</dbReference>
<evidence type="ECO:0000256" key="2">
    <source>
        <dbReference type="ARBA" id="ARBA00022723"/>
    </source>
</evidence>
<dbReference type="PROSITE" id="PS51257">
    <property type="entry name" value="PROKAR_LIPOPROTEIN"/>
    <property type="match status" value="1"/>
</dbReference>
<feature type="zinc finger region" description="C3H1-type" evidence="5">
    <location>
        <begin position="7"/>
        <end position="35"/>
    </location>
</feature>
<evidence type="ECO:0000256" key="1">
    <source>
        <dbReference type="ARBA" id="ARBA00022679"/>
    </source>
</evidence>
<keyword evidence="2 5" id="KW-0479">Metal-binding</keyword>
<keyword evidence="10" id="KW-1185">Reference proteome</keyword>
<sequence>MARPSTSKPRGVCRYYASQHGCFAGAACKFLHPDSSLTPYDQSKRCKFYAQGFCRRGDQCWFKHTVDVPSAVAPPEDDRDSQNDPCSICFEMPVTYGLLSGCSHIFCITCIRQWRDQKGAAEQITLKRCPMCREPSKFITPSSRFYKHGHPEKERITQAYKESMGRVSCRYFHRSLQRDENHPICPFGKDCFYQHLKRDGTPFIFDHGADVCMRRYHNSFPQPSTRLDYDVAHFFPSEWVPLTVNVLREAMETLESAVSASSETVSRQVSNVLGLSSLLIPPKVENPSNEMQDDHTTISDHSDEVDPESDSDDEISQLGRYIRSTRYGEADNEDERVEEIPDNDDDDPAAIEEVDSGRVTNPPFLTDGRGRVVWSGNSNNGDVVDDDARPNEGRDTTECSGRSKNNNV</sequence>
<dbReference type="PROSITE" id="PS00518">
    <property type="entry name" value="ZF_RING_1"/>
    <property type="match status" value="1"/>
</dbReference>
<evidence type="ECO:0000259" key="8">
    <source>
        <dbReference type="PROSITE" id="PS50103"/>
    </source>
</evidence>